<evidence type="ECO:0000313" key="11">
    <source>
        <dbReference type="Proteomes" id="UP000305202"/>
    </source>
</evidence>
<feature type="transmembrane region" description="Helical" evidence="8">
    <location>
        <begin position="216"/>
        <end position="237"/>
    </location>
</feature>
<evidence type="ECO:0000259" key="9">
    <source>
        <dbReference type="PROSITE" id="PS50850"/>
    </source>
</evidence>
<feature type="transmembrane region" description="Helical" evidence="8">
    <location>
        <begin position="170"/>
        <end position="189"/>
    </location>
</feature>
<evidence type="ECO:0000256" key="8">
    <source>
        <dbReference type="SAM" id="Phobius"/>
    </source>
</evidence>
<dbReference type="RefSeq" id="WP_136987829.1">
    <property type="nucleotide sequence ID" value="NZ_SZPQ01000001.1"/>
</dbReference>
<feature type="transmembrane region" description="Helical" evidence="8">
    <location>
        <begin position="322"/>
        <end position="339"/>
    </location>
</feature>
<keyword evidence="7 8" id="KW-0472">Membrane</keyword>
<proteinExistence type="predicted"/>
<evidence type="ECO:0000256" key="4">
    <source>
        <dbReference type="ARBA" id="ARBA00022519"/>
    </source>
</evidence>
<dbReference type="SUPFAM" id="SSF103473">
    <property type="entry name" value="MFS general substrate transporter"/>
    <property type="match status" value="1"/>
</dbReference>
<evidence type="ECO:0000256" key="5">
    <source>
        <dbReference type="ARBA" id="ARBA00022692"/>
    </source>
</evidence>
<keyword evidence="2" id="KW-0813">Transport</keyword>
<accession>A0ABY2SSN3</accession>
<keyword evidence="11" id="KW-1185">Reference proteome</keyword>
<dbReference type="InterPro" id="IPR020846">
    <property type="entry name" value="MFS_dom"/>
</dbReference>
<dbReference type="PANTHER" id="PTHR23522">
    <property type="entry name" value="BLL5896 PROTEIN"/>
    <property type="match status" value="1"/>
</dbReference>
<evidence type="ECO:0000256" key="7">
    <source>
        <dbReference type="ARBA" id="ARBA00023136"/>
    </source>
</evidence>
<feature type="transmembrane region" description="Helical" evidence="8">
    <location>
        <begin position="291"/>
        <end position="310"/>
    </location>
</feature>
<dbReference type="PROSITE" id="PS50850">
    <property type="entry name" value="MFS"/>
    <property type="match status" value="1"/>
</dbReference>
<dbReference type="PANTHER" id="PTHR23522:SF10">
    <property type="entry name" value="3-PHENYLPROPIONIC ACID TRANSPORTER-RELATED"/>
    <property type="match status" value="1"/>
</dbReference>
<feature type="transmembrane region" description="Helical" evidence="8">
    <location>
        <begin position="147"/>
        <end position="164"/>
    </location>
</feature>
<feature type="transmembrane region" description="Helical" evidence="8">
    <location>
        <begin position="12"/>
        <end position="35"/>
    </location>
</feature>
<evidence type="ECO:0000256" key="3">
    <source>
        <dbReference type="ARBA" id="ARBA00022475"/>
    </source>
</evidence>
<feature type="transmembrane region" description="Helical" evidence="8">
    <location>
        <begin position="47"/>
        <end position="65"/>
    </location>
</feature>
<sequence>MSMLAANRSAYIRMSTCLFLYYFSWSISWSFLAIWLGDKIGFTSTQIGYTLSVNALFALAIKPVFGVIMDKLGLKKTLLMGVAVLSALAAPFFIYVYQVLLLSHRVVGIIAGGLYLGVAYLAGVLVFESYSDRYARAYNFEFGRVRMWGSLGWAIASIFSGQLFNINPHINFAITSCAAVLVLLTLATLKTSGEGINWQAVNAAKKEKVNRKDIKLLFQYASFWVLMLFYGGIIWMMQSAEQQFPRFFVTFFATHQSGNAVLGYLGFVQSAFEFVLMFSIPFLINRIGARNGLLLAGFVIGLRLVLSGLATDSWMIVIIKPFYGLEMALLLVSIFKFLAENFDKRLTGTLYMVLGCFNYLGITAINPLAGYFYDKHGFAMTYLVMGIIAWLITLIGIKVLGKQAKIIGVRADDDELNPMAGKR</sequence>
<dbReference type="InterPro" id="IPR000576">
    <property type="entry name" value="LacY/RafB_perm_fam"/>
</dbReference>
<dbReference type="InterPro" id="IPR036259">
    <property type="entry name" value="MFS_trans_sf"/>
</dbReference>
<evidence type="ECO:0000256" key="2">
    <source>
        <dbReference type="ARBA" id="ARBA00022448"/>
    </source>
</evidence>
<organism evidence="10 11">
    <name type="scientific">Martelella alba</name>
    <dbReference type="NCBI Taxonomy" id="2590451"/>
    <lineage>
        <taxon>Bacteria</taxon>
        <taxon>Pseudomonadati</taxon>
        <taxon>Pseudomonadota</taxon>
        <taxon>Alphaproteobacteria</taxon>
        <taxon>Hyphomicrobiales</taxon>
        <taxon>Aurantimonadaceae</taxon>
        <taxon>Martelella</taxon>
    </lineage>
</organism>
<dbReference type="Pfam" id="PF01306">
    <property type="entry name" value="LacY_symp"/>
    <property type="match status" value="1"/>
</dbReference>
<dbReference type="Gene3D" id="1.20.1250.20">
    <property type="entry name" value="MFS general substrate transporter like domains"/>
    <property type="match status" value="2"/>
</dbReference>
<dbReference type="Proteomes" id="UP000305202">
    <property type="component" value="Unassembled WGS sequence"/>
</dbReference>
<evidence type="ECO:0000256" key="1">
    <source>
        <dbReference type="ARBA" id="ARBA00004429"/>
    </source>
</evidence>
<keyword evidence="5 8" id="KW-0812">Transmembrane</keyword>
<protein>
    <submittedName>
        <fullName evidence="10">MFS transporter</fullName>
    </submittedName>
</protein>
<name>A0ABY2SSN3_9HYPH</name>
<comment type="subcellular location">
    <subcellularLocation>
        <location evidence="1">Cell inner membrane</location>
        <topology evidence="1">Multi-pass membrane protein</topology>
    </subcellularLocation>
</comment>
<dbReference type="PRINTS" id="PR00174">
    <property type="entry name" value="LACYSMPORT"/>
</dbReference>
<keyword evidence="6 8" id="KW-1133">Transmembrane helix</keyword>
<feature type="transmembrane region" description="Helical" evidence="8">
    <location>
        <begin position="351"/>
        <end position="373"/>
    </location>
</feature>
<dbReference type="NCBIfam" id="TIGR00882">
    <property type="entry name" value="2A0105"/>
    <property type="match status" value="1"/>
</dbReference>
<dbReference type="EMBL" id="SZPQ01000001">
    <property type="protein sequence ID" value="TKI08538.1"/>
    <property type="molecule type" value="Genomic_DNA"/>
</dbReference>
<feature type="transmembrane region" description="Helical" evidence="8">
    <location>
        <begin position="77"/>
        <end position="100"/>
    </location>
</feature>
<gene>
    <name evidence="10" type="ORF">FCN80_00290</name>
</gene>
<feature type="domain" description="Major facilitator superfamily (MFS) profile" evidence="9">
    <location>
        <begin position="10"/>
        <end position="404"/>
    </location>
</feature>
<reference evidence="10 11" key="1">
    <citation type="submission" date="2019-04" db="EMBL/GenBank/DDBJ databases">
        <authorList>
            <person name="Li M."/>
            <person name="Gao C."/>
        </authorList>
    </citation>
    <scope>NUCLEOTIDE SEQUENCE [LARGE SCALE GENOMIC DNA]</scope>
    <source>
        <strain evidence="10 11">BGMRC 2031</strain>
    </source>
</reference>
<evidence type="ECO:0000313" key="10">
    <source>
        <dbReference type="EMBL" id="TKI08538.1"/>
    </source>
</evidence>
<evidence type="ECO:0000256" key="6">
    <source>
        <dbReference type="ARBA" id="ARBA00022989"/>
    </source>
</evidence>
<comment type="caution">
    <text evidence="10">The sequence shown here is derived from an EMBL/GenBank/DDBJ whole genome shotgun (WGS) entry which is preliminary data.</text>
</comment>
<feature type="transmembrane region" description="Helical" evidence="8">
    <location>
        <begin position="379"/>
        <end position="400"/>
    </location>
</feature>
<feature type="transmembrane region" description="Helical" evidence="8">
    <location>
        <begin position="261"/>
        <end position="284"/>
    </location>
</feature>
<keyword evidence="3" id="KW-1003">Cell membrane</keyword>
<keyword evidence="4" id="KW-0997">Cell inner membrane</keyword>
<feature type="transmembrane region" description="Helical" evidence="8">
    <location>
        <begin position="106"/>
        <end position="127"/>
    </location>
</feature>